<dbReference type="GO" id="GO:0090374">
    <property type="term" value="P:oligopeptide export from mitochondrion"/>
    <property type="evidence" value="ECO:0007669"/>
    <property type="project" value="TreeGrafter"/>
</dbReference>
<protein>
    <recommendedName>
        <fullName evidence="3">ABC transporter domain-containing protein</fullName>
    </recommendedName>
</protein>
<evidence type="ECO:0000256" key="1">
    <source>
        <dbReference type="ARBA" id="ARBA00022741"/>
    </source>
</evidence>
<dbReference type="SMART" id="SM00382">
    <property type="entry name" value="AAA"/>
    <property type="match status" value="1"/>
</dbReference>
<dbReference type="Gene3D" id="3.40.50.300">
    <property type="entry name" value="P-loop containing nucleotide triphosphate hydrolases"/>
    <property type="match status" value="1"/>
</dbReference>
<dbReference type="AlphaFoldDB" id="L0PCR9"/>
<dbReference type="InterPro" id="IPR003439">
    <property type="entry name" value="ABC_transporter-like_ATP-bd"/>
</dbReference>
<evidence type="ECO:0000313" key="5">
    <source>
        <dbReference type="Proteomes" id="UP000010422"/>
    </source>
</evidence>
<reference evidence="4 5" key="1">
    <citation type="journal article" date="2012" name="MBio">
        <title>De novo assembly of the Pneumocystis jirovecii genome from a single bronchoalveolar lavage fluid specimen from a patient.</title>
        <authorList>
            <person name="Cisse O.H."/>
            <person name="Pagni M."/>
            <person name="Hauser P.M."/>
        </authorList>
    </citation>
    <scope>NUCLEOTIDE SEQUENCE [LARGE SCALE GENOMIC DNA]</scope>
    <source>
        <strain evidence="4 5">SE8</strain>
    </source>
</reference>
<dbReference type="GO" id="GO:0005743">
    <property type="term" value="C:mitochondrial inner membrane"/>
    <property type="evidence" value="ECO:0007669"/>
    <property type="project" value="TreeGrafter"/>
</dbReference>
<dbReference type="Pfam" id="PF00005">
    <property type="entry name" value="ABC_tran"/>
    <property type="match status" value="1"/>
</dbReference>
<dbReference type="InterPro" id="IPR039421">
    <property type="entry name" value="Type_1_exporter"/>
</dbReference>
<dbReference type="GO" id="GO:0015421">
    <property type="term" value="F:ABC-type oligopeptide transporter activity"/>
    <property type="evidence" value="ECO:0007669"/>
    <property type="project" value="TreeGrafter"/>
</dbReference>
<feature type="non-terminal residue" evidence="4">
    <location>
        <position position="1"/>
    </location>
</feature>
<proteinExistence type="predicted"/>
<keyword evidence="2" id="KW-0067">ATP-binding</keyword>
<gene>
    <name evidence="4" type="ORF">PNEJI1_001520</name>
</gene>
<accession>L0PCR9</accession>
<dbReference type="Proteomes" id="UP000010422">
    <property type="component" value="Unassembled WGS sequence"/>
</dbReference>
<dbReference type="GO" id="GO:0005524">
    <property type="term" value="F:ATP binding"/>
    <property type="evidence" value="ECO:0007669"/>
    <property type="project" value="UniProtKB-KW"/>
</dbReference>
<organism evidence="5">
    <name type="scientific">Pneumocystis jirovecii</name>
    <name type="common">Human pneumocystis pneumonia agent</name>
    <dbReference type="NCBI Taxonomy" id="42068"/>
    <lineage>
        <taxon>Eukaryota</taxon>
        <taxon>Fungi</taxon>
        <taxon>Dikarya</taxon>
        <taxon>Ascomycota</taxon>
        <taxon>Taphrinomycotina</taxon>
        <taxon>Pneumocystomycetes</taxon>
        <taxon>Pneumocystaceae</taxon>
        <taxon>Pneumocystis</taxon>
    </lineage>
</organism>
<dbReference type="InterPro" id="IPR003593">
    <property type="entry name" value="AAA+_ATPase"/>
</dbReference>
<evidence type="ECO:0000256" key="2">
    <source>
        <dbReference type="ARBA" id="ARBA00022840"/>
    </source>
</evidence>
<dbReference type="InParanoid" id="L0PCR9"/>
<dbReference type="SUPFAM" id="SSF52540">
    <property type="entry name" value="P-loop containing nucleoside triphosphate hydrolases"/>
    <property type="match status" value="1"/>
</dbReference>
<dbReference type="PROSITE" id="PS50893">
    <property type="entry name" value="ABC_TRANSPORTER_2"/>
    <property type="match status" value="1"/>
</dbReference>
<dbReference type="PANTHER" id="PTHR43394:SF15">
    <property type="entry name" value="ALPHA-FACTOR-TRANSPORTING ATPASE"/>
    <property type="match status" value="1"/>
</dbReference>
<dbReference type="InterPro" id="IPR027417">
    <property type="entry name" value="P-loop_NTPase"/>
</dbReference>
<dbReference type="PANTHER" id="PTHR43394">
    <property type="entry name" value="ATP-DEPENDENT PERMEASE MDL1, MITOCHONDRIAL"/>
    <property type="match status" value="1"/>
</dbReference>
<dbReference type="VEuPathDB" id="FungiDB:PNEJI1_001520"/>
<dbReference type="GO" id="GO:0016887">
    <property type="term" value="F:ATP hydrolysis activity"/>
    <property type="evidence" value="ECO:0007669"/>
    <property type="project" value="InterPro"/>
</dbReference>
<evidence type="ECO:0000313" key="4">
    <source>
        <dbReference type="EMBL" id="CCJ30022.1"/>
    </source>
</evidence>
<dbReference type="EMBL" id="CAKM01000229">
    <property type="protein sequence ID" value="CCJ30022.1"/>
    <property type="molecule type" value="Genomic_DNA"/>
</dbReference>
<name>L0PCR9_PNEJI</name>
<evidence type="ECO:0000259" key="3">
    <source>
        <dbReference type="PROSITE" id="PS50893"/>
    </source>
</evidence>
<feature type="domain" description="ABC transporter" evidence="3">
    <location>
        <begin position="1"/>
        <end position="203"/>
    </location>
</feature>
<keyword evidence="1" id="KW-0547">Nucleotide-binding</keyword>
<sequence>VSFAYPSRPEKIILKNVSLFFPAGKTTFVVGASGSGKSTLAALLIRIYEINNGSIYIDNKNIELLDINWIRNNVTLVQQPVIFNESLKLNITIGKSSPTSVDISEIKNASRMAMLEEIIFELSDGYDTKLGTNGLSLSSGQMQRVAMARARLRDTSILILDESTSSLDYINRSLIYDAVKFWRKNKTTIIITHDISQIEDSDY</sequence>
<comment type="caution">
    <text evidence="4">The sequence shown here is derived from an EMBL/GenBank/DDBJ whole genome shotgun (WGS) entry which is preliminary data.</text>
</comment>
<dbReference type="STRING" id="1209962.L0PCR9"/>
<feature type="non-terminal residue" evidence="4">
    <location>
        <position position="203"/>
    </location>
</feature>